<name>A0ABQ0JIM4_9VIBR</name>
<dbReference type="Pfam" id="PF00929">
    <property type="entry name" value="RNase_T"/>
    <property type="match status" value="1"/>
</dbReference>
<dbReference type="PANTHER" id="PTHR30231:SF4">
    <property type="entry name" value="PROTEIN NEN2"/>
    <property type="match status" value="1"/>
</dbReference>
<reference evidence="8" key="1">
    <citation type="submission" date="2014-09" db="EMBL/GenBank/DDBJ databases">
        <title>Vibrio variabilis JCM 19239. (C206) whole genome shotgun sequence.</title>
        <authorList>
            <person name="Sawabe T."/>
            <person name="Meirelles P."/>
            <person name="Nakanishi M."/>
            <person name="Sayaka M."/>
            <person name="Hattori M."/>
            <person name="Ohkuma M."/>
        </authorList>
    </citation>
    <scope>NUCLEOTIDE SEQUENCE [LARGE SCALE GENOMIC DNA]</scope>
    <source>
        <strain evidence="8">JCM 19239</strain>
    </source>
</reference>
<dbReference type="PANTHER" id="PTHR30231">
    <property type="entry name" value="DNA POLYMERASE III SUBUNIT EPSILON"/>
    <property type="match status" value="1"/>
</dbReference>
<proteinExistence type="predicted"/>
<evidence type="ECO:0000259" key="6">
    <source>
        <dbReference type="SMART" id="SM00479"/>
    </source>
</evidence>
<sequence length="257" mass="28927">MIKKLLKVPAVQWNNKFDVLSERSKDSRLQAFYSAGLPHADTPLREVPFVALDFETTGLNPEKDGILSIGLVPFTLSRIKLNQAAHWTVRPKAKLEEESVVIHGITHNDLIDAPTLNEILEDVLNALAGKVIVVHYRPIERGFLNCALKKMLGEGIEFPVVDTMQIESDYQDKLTAGLLNKLKGKRADSVRLGQTRRRYGLPDYPPHHALMDAVATAELLQAQMLITGVKEPYWESIGCKGTSKRCDDRKIRFWFSP</sequence>
<keyword evidence="2" id="KW-0540">Nuclease</keyword>
<evidence type="ECO:0000256" key="3">
    <source>
        <dbReference type="ARBA" id="ARBA00022801"/>
    </source>
</evidence>
<dbReference type="SMART" id="SM00479">
    <property type="entry name" value="EXOIII"/>
    <property type="match status" value="1"/>
</dbReference>
<comment type="catalytic activity">
    <reaction evidence="5">
        <text>DNA(n) + a 2'-deoxyribonucleoside 5'-triphosphate = DNA(n+1) + diphosphate</text>
        <dbReference type="Rhea" id="RHEA:22508"/>
        <dbReference type="Rhea" id="RHEA-COMP:17339"/>
        <dbReference type="Rhea" id="RHEA-COMP:17340"/>
        <dbReference type="ChEBI" id="CHEBI:33019"/>
        <dbReference type="ChEBI" id="CHEBI:61560"/>
        <dbReference type="ChEBI" id="CHEBI:173112"/>
        <dbReference type="EC" id="2.7.7.7"/>
    </reaction>
</comment>
<comment type="caution">
    <text evidence="7">The sequence shown here is derived from an EMBL/GenBank/DDBJ whole genome shotgun (WGS) entry which is preliminary data.</text>
</comment>
<dbReference type="CDD" id="cd06127">
    <property type="entry name" value="DEDDh"/>
    <property type="match status" value="1"/>
</dbReference>
<dbReference type="SUPFAM" id="SSF53098">
    <property type="entry name" value="Ribonuclease H-like"/>
    <property type="match status" value="1"/>
</dbReference>
<dbReference type="GO" id="GO:0003887">
    <property type="term" value="F:DNA-directed DNA polymerase activity"/>
    <property type="evidence" value="ECO:0007669"/>
    <property type="project" value="UniProtKB-EC"/>
</dbReference>
<keyword evidence="7" id="KW-0548">Nucleotidyltransferase</keyword>
<reference evidence="8" key="2">
    <citation type="submission" date="2014-09" db="EMBL/GenBank/DDBJ databases">
        <authorList>
            <consortium name="NBRP consortium"/>
            <person name="Sawabe T."/>
            <person name="Meirelles P."/>
            <person name="Nakanishi M."/>
            <person name="Sayaka M."/>
            <person name="Hattori M."/>
            <person name="Ohkuma M."/>
        </authorList>
    </citation>
    <scope>NUCLEOTIDE SEQUENCE [LARGE SCALE GENOMIC DNA]</scope>
    <source>
        <strain evidence="8">JCM 19239</strain>
    </source>
</reference>
<protein>
    <recommendedName>
        <fullName evidence="1">DNA-directed DNA polymerase</fullName>
        <ecNumber evidence="1">2.7.7.7</ecNumber>
    </recommendedName>
</protein>
<dbReference type="Gene3D" id="3.30.420.10">
    <property type="entry name" value="Ribonuclease H-like superfamily/Ribonuclease H"/>
    <property type="match status" value="1"/>
</dbReference>
<evidence type="ECO:0000256" key="5">
    <source>
        <dbReference type="ARBA" id="ARBA00049244"/>
    </source>
</evidence>
<feature type="domain" description="Exonuclease" evidence="6">
    <location>
        <begin position="48"/>
        <end position="229"/>
    </location>
</feature>
<evidence type="ECO:0000313" key="8">
    <source>
        <dbReference type="Proteomes" id="UP000029223"/>
    </source>
</evidence>
<accession>A0ABQ0JIM4</accession>
<keyword evidence="3" id="KW-0378">Hydrolase</keyword>
<dbReference type="InterPro" id="IPR012337">
    <property type="entry name" value="RNaseH-like_sf"/>
</dbReference>
<dbReference type="EC" id="2.7.7.7" evidence="1"/>
<dbReference type="NCBIfam" id="NF006602">
    <property type="entry name" value="PRK09146.1"/>
    <property type="match status" value="1"/>
</dbReference>
<keyword evidence="8" id="KW-1185">Reference proteome</keyword>
<dbReference type="InterPro" id="IPR036397">
    <property type="entry name" value="RNaseH_sf"/>
</dbReference>
<evidence type="ECO:0000256" key="1">
    <source>
        <dbReference type="ARBA" id="ARBA00012417"/>
    </source>
</evidence>
<keyword evidence="7" id="KW-0808">Transferase</keyword>
<dbReference type="EMBL" id="BBMS01000047">
    <property type="protein sequence ID" value="GAL28623.1"/>
    <property type="molecule type" value="Genomic_DNA"/>
</dbReference>
<evidence type="ECO:0000256" key="2">
    <source>
        <dbReference type="ARBA" id="ARBA00022722"/>
    </source>
</evidence>
<dbReference type="NCBIfam" id="TIGR00573">
    <property type="entry name" value="dnaq"/>
    <property type="match status" value="1"/>
</dbReference>
<organism evidence="7 8">
    <name type="scientific">Vibrio variabilis</name>
    <dbReference type="NCBI Taxonomy" id="990271"/>
    <lineage>
        <taxon>Bacteria</taxon>
        <taxon>Pseudomonadati</taxon>
        <taxon>Pseudomonadota</taxon>
        <taxon>Gammaproteobacteria</taxon>
        <taxon>Vibrionales</taxon>
        <taxon>Vibrionaceae</taxon>
        <taxon>Vibrio</taxon>
    </lineage>
</organism>
<dbReference type="InterPro" id="IPR013520">
    <property type="entry name" value="Ribonucl_H"/>
</dbReference>
<keyword evidence="4" id="KW-0269">Exonuclease</keyword>
<dbReference type="InterPro" id="IPR006054">
    <property type="entry name" value="DnaQ"/>
</dbReference>
<gene>
    <name evidence="7" type="ORF">JCM19239_2808</name>
</gene>
<evidence type="ECO:0000256" key="4">
    <source>
        <dbReference type="ARBA" id="ARBA00022839"/>
    </source>
</evidence>
<dbReference type="Proteomes" id="UP000029223">
    <property type="component" value="Unassembled WGS sequence"/>
</dbReference>
<evidence type="ECO:0000313" key="7">
    <source>
        <dbReference type="EMBL" id="GAL28623.1"/>
    </source>
</evidence>